<keyword evidence="3" id="KW-0808">Transferase</keyword>
<dbReference type="EC" id="2.7.11.1" evidence="1"/>
<evidence type="ECO:0000256" key="12">
    <source>
        <dbReference type="SAM" id="MobiDB-lite"/>
    </source>
</evidence>
<dbReference type="PANTHER" id="PTHR11042">
    <property type="entry name" value="EUKARYOTIC TRANSLATION INITIATION FACTOR 2-ALPHA KINASE EIF2-ALPHA KINASE -RELATED"/>
    <property type="match status" value="1"/>
</dbReference>
<evidence type="ECO:0000313" key="15">
    <source>
        <dbReference type="EMBL" id="KAL3756719.1"/>
    </source>
</evidence>
<dbReference type="GO" id="GO:0004674">
    <property type="term" value="F:protein serine/threonine kinase activity"/>
    <property type="evidence" value="ECO:0007669"/>
    <property type="project" value="UniProtKB-KW"/>
</dbReference>
<dbReference type="GO" id="GO:0017148">
    <property type="term" value="P:negative regulation of translation"/>
    <property type="evidence" value="ECO:0007669"/>
    <property type="project" value="UniProtKB-KW"/>
</dbReference>
<evidence type="ECO:0000256" key="7">
    <source>
        <dbReference type="ARBA" id="ARBA00023193"/>
    </source>
</evidence>
<dbReference type="PANTHER" id="PTHR11042:SF136">
    <property type="entry name" value="EIF-2-ALPHA KINASE GCN2"/>
    <property type="match status" value="1"/>
</dbReference>
<comment type="catalytic activity">
    <reaction evidence="9">
        <text>L-threonyl-[protein] + ATP = O-phospho-L-threonyl-[protein] + ADP + H(+)</text>
        <dbReference type="Rhea" id="RHEA:46608"/>
        <dbReference type="Rhea" id="RHEA-COMP:11060"/>
        <dbReference type="Rhea" id="RHEA-COMP:11605"/>
        <dbReference type="ChEBI" id="CHEBI:15378"/>
        <dbReference type="ChEBI" id="CHEBI:30013"/>
        <dbReference type="ChEBI" id="CHEBI:30616"/>
        <dbReference type="ChEBI" id="CHEBI:61977"/>
        <dbReference type="ChEBI" id="CHEBI:456216"/>
        <dbReference type="EC" id="2.7.11.1"/>
    </reaction>
</comment>
<dbReference type="Pfam" id="PF05773">
    <property type="entry name" value="RWD"/>
    <property type="match status" value="1"/>
</dbReference>
<dbReference type="PROSITE" id="PS00108">
    <property type="entry name" value="PROTEIN_KINASE_ST"/>
    <property type="match status" value="1"/>
</dbReference>
<comment type="caution">
    <text evidence="15">The sequence shown here is derived from an EMBL/GenBank/DDBJ whole genome shotgun (WGS) entry which is preliminary data.</text>
</comment>
<dbReference type="PROSITE" id="PS00107">
    <property type="entry name" value="PROTEIN_KINASE_ATP"/>
    <property type="match status" value="1"/>
</dbReference>
<dbReference type="GO" id="GO:0005524">
    <property type="term" value="F:ATP binding"/>
    <property type="evidence" value="ECO:0007669"/>
    <property type="project" value="UniProtKB-UniRule"/>
</dbReference>
<dbReference type="Gene3D" id="3.10.110.10">
    <property type="entry name" value="Ubiquitin Conjugating Enzyme"/>
    <property type="match status" value="1"/>
</dbReference>
<dbReference type="InterPro" id="IPR045864">
    <property type="entry name" value="aa-tRNA-synth_II/BPL/LPL"/>
</dbReference>
<evidence type="ECO:0000313" key="16">
    <source>
        <dbReference type="Proteomes" id="UP001530293"/>
    </source>
</evidence>
<gene>
    <name evidence="15" type="ORF">ACHAWU_005411</name>
</gene>
<evidence type="ECO:0000256" key="4">
    <source>
        <dbReference type="ARBA" id="ARBA00022741"/>
    </source>
</evidence>
<evidence type="ECO:0000256" key="2">
    <source>
        <dbReference type="ARBA" id="ARBA00022527"/>
    </source>
</evidence>
<dbReference type="Gene3D" id="3.30.930.10">
    <property type="entry name" value="Bira Bifunctional Protein, Domain 2"/>
    <property type="match status" value="1"/>
</dbReference>
<evidence type="ECO:0000256" key="10">
    <source>
        <dbReference type="ARBA" id="ARBA00048679"/>
    </source>
</evidence>
<evidence type="ECO:0000259" key="14">
    <source>
        <dbReference type="PROSITE" id="PS50908"/>
    </source>
</evidence>
<dbReference type="Pfam" id="PF00069">
    <property type="entry name" value="Pkinase"/>
    <property type="match status" value="3"/>
</dbReference>
<feature type="domain" description="Protein kinase" evidence="13">
    <location>
        <begin position="329"/>
        <end position="833"/>
    </location>
</feature>
<dbReference type="InterPro" id="IPR050339">
    <property type="entry name" value="CC_SR_Kinase"/>
</dbReference>
<dbReference type="Gene3D" id="1.10.510.10">
    <property type="entry name" value="Transferase(Phosphotransferase) domain 1"/>
    <property type="match status" value="1"/>
</dbReference>
<dbReference type="PROSITE" id="PS50011">
    <property type="entry name" value="PROTEIN_KINASE_DOM"/>
    <property type="match status" value="1"/>
</dbReference>
<dbReference type="InterPro" id="IPR017441">
    <property type="entry name" value="Protein_kinase_ATP_BS"/>
</dbReference>
<feature type="region of interest" description="Disordered" evidence="12">
    <location>
        <begin position="527"/>
        <end position="550"/>
    </location>
</feature>
<keyword evidence="6 11" id="KW-0067">ATP-binding</keyword>
<comment type="similarity">
    <text evidence="8">Belongs to the protein kinase superfamily. Ser/Thr protein kinase family. GCN2 subfamily.</text>
</comment>
<proteinExistence type="inferred from homology"/>
<keyword evidence="2" id="KW-0723">Serine/threonine-protein kinase</keyword>
<dbReference type="EMBL" id="JALLBG020000294">
    <property type="protein sequence ID" value="KAL3756719.1"/>
    <property type="molecule type" value="Genomic_DNA"/>
</dbReference>
<dbReference type="Proteomes" id="UP001530293">
    <property type="component" value="Unassembled WGS sequence"/>
</dbReference>
<sequence>MPKKKSKGNKNSVAATHPAAAVSVSASAGAKVNEPYLPGGEDLSLQRHDEETVLCAIYGEDFTAEAGAWNCPLYKLRIRSGSGGGGGAAQDMIYSSISCELTLSIQLNKKYPHSVPLIHLANTGSETDFQISTIQISELLNLLQVKAIEFASLGQVMGWELGQVVEAYLVDCVEMWRKKEKDEKDGMQRKKNKNSGIKNVKFDDNDDHREVEDDWLNFDADAFTDIAHDEDNPIANALATPTELDMIMDSDTQREIARQIEALDGAARMREQRRQRGVLHTIADKNDDDGDDGNSDEEEYEYPELAAAIGPAEQQHGGGGNFSRYQTDFVEIAHLGRGGGGEVVQAINRLDRRVYAIKKVLLEEESESTNWATLQNEKLRREVTTISMMAHKNIVRYYQAWVEYPTVIEDKVKEESIPDNENADSLATGILDENKNDGDGNNGEEDDDESSSDGWSSSASSTSSSSSSASLSSTSRTSLSKLAGTSTNKSLSELSLENFLEHEIGVTDFTNPLLGYGALIRYPPTLASPSSKPSSSQEALLPSESYSTSGLKRAQNSGIMYIQMQYCKTTIRDMIDKSKLSIDTVWKSLRQILEALVYIHGRNVIHRDLKPANIFIDDEENIRLGDFGLATSHRPSTKPHGSVPESEADALYEAIDNISGLIGATSSSSANRGTNTMTSITSITGGVGTALYMAPEQEFNKTIKGKPSYDSKADIFSLGVLLFEMFMLKPIGCTYMERADILTALRGEPRSAVIKGKHSKDAMEPLFSDTGDIIGDMKQHIALRFPEGTSIPLNAQKIILWCLERSPSRRPTAEQLLACDLLPRKVELEETYLNEVMHTLSKSEQSYQQILAKLFDRPNPNAVLTTYDNEISIRANNYDARHLLTQALDSVKGSSAAGRGLAYSRPMSGVALAAAVTSLRRAQQAGNISGGGKEGEALRGAPHQAATILAMTAASSAAVEGCAYGLLGADPRVVESICRKLCDIFYSHGAVRLQGPLLRPTDPNETDTSLNKPVDLLARRGSVLRLREDLCIPFARALSRGGSSTNNMKRFDINKVFIESDAGLHPKEMLEASFDIIQDENTAISELLEAESILVLCQVMTLLAPKEEIPSTAVLKAPIWVLKLTHTRLSDAIMDLMFLPTSEAIRQSCLNIFTAIMAFLPNEFHNQQRKPGKYRTREMKDKKIEFLDKCIETAVIGDKLPKRSAKRLRAFLCHFLIPQLDANKVLDVISESIKKMHNADMNSSSHSAEVKNLSRNCFGEAMRCINQLRQLLRAIEALGIVAALFESPQDGLKKKVSYPAYIAIDLGLRQKRKHFSGRLYFQAVLLHDDFFRGDGESLNQTFDGKGVRIAEGGRYDDLVRQFRPPGNFGSVNEYTVAKVPACIGLILFLGKMIERIYHDAAVDDKRQNHSFVENLRRSMGHPLPSAPINCIVTSESGLDLASCALRAKICALLWSSGISCEYLAQSGVMLSLLRHLSSNSSTVNEWSSSVDRICGICAILNIPFVIIVQPHLLKTKSVVKVRQTTTHSASGPIYSASEELVPLSSLSSVLLKRLGSRFDGRDDMYLANLPSQSASNGDNHQLQSPEKIEIECIYVGIDQYFDSEHKANNAQWKHVKKVMKTTTQKMAIHISDFCDQSLPVVAIDLSFEAVRDIGNSLIFDGLESLNCSMLQTKYSKHKKLLRNLASALDALIQKDHRPNSEGKRQLTLFLYSISCDKFDMITLACP</sequence>
<evidence type="ECO:0000256" key="9">
    <source>
        <dbReference type="ARBA" id="ARBA00047899"/>
    </source>
</evidence>
<dbReference type="InterPro" id="IPR011009">
    <property type="entry name" value="Kinase-like_dom_sf"/>
</dbReference>
<dbReference type="PROSITE" id="PS50908">
    <property type="entry name" value="RWD"/>
    <property type="match status" value="1"/>
</dbReference>
<dbReference type="InterPro" id="IPR006575">
    <property type="entry name" value="RWD_dom"/>
</dbReference>
<keyword evidence="7" id="KW-0652">Protein synthesis inhibitor</keyword>
<protein>
    <recommendedName>
        <fullName evidence="1">non-specific serine/threonine protein kinase</fullName>
        <ecNumber evidence="1">2.7.11.1</ecNumber>
    </recommendedName>
</protein>
<feature type="compositionally biased region" description="Acidic residues" evidence="12">
    <location>
        <begin position="286"/>
        <end position="299"/>
    </location>
</feature>
<feature type="binding site" evidence="11">
    <location>
        <position position="359"/>
    </location>
    <ligand>
        <name>ATP</name>
        <dbReference type="ChEBI" id="CHEBI:30616"/>
    </ligand>
</feature>
<evidence type="ECO:0000256" key="1">
    <source>
        <dbReference type="ARBA" id="ARBA00012513"/>
    </source>
</evidence>
<keyword evidence="4 11" id="KW-0547">Nucleotide-binding</keyword>
<dbReference type="CDD" id="cd23823">
    <property type="entry name" value="RWD_GCN2"/>
    <property type="match status" value="1"/>
</dbReference>
<dbReference type="SUPFAM" id="SSF55681">
    <property type="entry name" value="Class II aaRS and biotin synthetases"/>
    <property type="match status" value="1"/>
</dbReference>
<evidence type="ECO:0000256" key="3">
    <source>
        <dbReference type="ARBA" id="ARBA00022679"/>
    </source>
</evidence>
<accession>A0ABD3M1W4</accession>
<evidence type="ECO:0000259" key="13">
    <source>
        <dbReference type="PROSITE" id="PS50011"/>
    </source>
</evidence>
<evidence type="ECO:0000256" key="5">
    <source>
        <dbReference type="ARBA" id="ARBA00022777"/>
    </source>
</evidence>
<feature type="compositionally biased region" description="Acidic residues" evidence="12">
    <location>
        <begin position="442"/>
        <end position="451"/>
    </location>
</feature>
<dbReference type="GO" id="GO:0033554">
    <property type="term" value="P:cellular response to stress"/>
    <property type="evidence" value="ECO:0007669"/>
    <property type="project" value="UniProtKB-ARBA"/>
</dbReference>
<comment type="catalytic activity">
    <reaction evidence="10">
        <text>L-seryl-[protein] + ATP = O-phospho-L-seryl-[protein] + ADP + H(+)</text>
        <dbReference type="Rhea" id="RHEA:17989"/>
        <dbReference type="Rhea" id="RHEA-COMP:9863"/>
        <dbReference type="Rhea" id="RHEA-COMP:11604"/>
        <dbReference type="ChEBI" id="CHEBI:15378"/>
        <dbReference type="ChEBI" id="CHEBI:29999"/>
        <dbReference type="ChEBI" id="CHEBI:30616"/>
        <dbReference type="ChEBI" id="CHEBI:83421"/>
        <dbReference type="ChEBI" id="CHEBI:456216"/>
        <dbReference type="EC" id="2.7.11.1"/>
    </reaction>
</comment>
<evidence type="ECO:0000256" key="6">
    <source>
        <dbReference type="ARBA" id="ARBA00022840"/>
    </source>
</evidence>
<feature type="domain" description="RWD" evidence="14">
    <location>
        <begin position="49"/>
        <end position="172"/>
    </location>
</feature>
<reference evidence="15 16" key="1">
    <citation type="submission" date="2024-10" db="EMBL/GenBank/DDBJ databases">
        <title>Updated reference genomes for cyclostephanoid diatoms.</title>
        <authorList>
            <person name="Roberts W.R."/>
            <person name="Alverson A.J."/>
        </authorList>
    </citation>
    <scope>NUCLEOTIDE SEQUENCE [LARGE SCALE GENOMIC DNA]</scope>
    <source>
        <strain evidence="15 16">AJA232-27</strain>
    </source>
</reference>
<dbReference type="SUPFAM" id="SSF56112">
    <property type="entry name" value="Protein kinase-like (PK-like)"/>
    <property type="match status" value="1"/>
</dbReference>
<evidence type="ECO:0000256" key="11">
    <source>
        <dbReference type="PROSITE-ProRule" id="PRU10141"/>
    </source>
</evidence>
<feature type="region of interest" description="Disordered" evidence="12">
    <location>
        <begin position="279"/>
        <end position="299"/>
    </location>
</feature>
<feature type="compositionally biased region" description="Low complexity" evidence="12">
    <location>
        <begin position="452"/>
        <end position="484"/>
    </location>
</feature>
<dbReference type="InterPro" id="IPR016135">
    <property type="entry name" value="UBQ-conjugating_enzyme/RWD"/>
</dbReference>
<dbReference type="SMART" id="SM00220">
    <property type="entry name" value="S_TKc"/>
    <property type="match status" value="1"/>
</dbReference>
<keyword evidence="16" id="KW-1185">Reference proteome</keyword>
<feature type="region of interest" description="Disordered" evidence="12">
    <location>
        <begin position="415"/>
        <end position="484"/>
    </location>
</feature>
<evidence type="ECO:0000256" key="8">
    <source>
        <dbReference type="ARBA" id="ARBA00037982"/>
    </source>
</evidence>
<dbReference type="Gene3D" id="3.30.200.20">
    <property type="entry name" value="Phosphorylase Kinase, domain 1"/>
    <property type="match status" value="1"/>
</dbReference>
<dbReference type="SUPFAM" id="SSF54495">
    <property type="entry name" value="UBC-like"/>
    <property type="match status" value="1"/>
</dbReference>
<name>A0ABD3M1W4_9STRA</name>
<dbReference type="InterPro" id="IPR008271">
    <property type="entry name" value="Ser/Thr_kinase_AS"/>
</dbReference>
<keyword evidence="5" id="KW-0418">Kinase</keyword>
<dbReference type="InterPro" id="IPR000719">
    <property type="entry name" value="Prot_kinase_dom"/>
</dbReference>
<organism evidence="15 16">
    <name type="scientific">Discostella pseudostelligera</name>
    <dbReference type="NCBI Taxonomy" id="259834"/>
    <lineage>
        <taxon>Eukaryota</taxon>
        <taxon>Sar</taxon>
        <taxon>Stramenopiles</taxon>
        <taxon>Ochrophyta</taxon>
        <taxon>Bacillariophyta</taxon>
        <taxon>Coscinodiscophyceae</taxon>
        <taxon>Thalassiosirophycidae</taxon>
        <taxon>Stephanodiscales</taxon>
        <taxon>Stephanodiscaceae</taxon>
        <taxon>Discostella</taxon>
    </lineage>
</organism>
<feature type="region of interest" description="Disordered" evidence="12">
    <location>
        <begin position="180"/>
        <end position="204"/>
    </location>
</feature>